<accession>A0ABD1NKP3</accession>
<dbReference type="InterPro" id="IPR036397">
    <property type="entry name" value="RNaseH_sf"/>
</dbReference>
<dbReference type="InterPro" id="IPR001584">
    <property type="entry name" value="Integrase_cat-core"/>
</dbReference>
<evidence type="ECO:0000313" key="2">
    <source>
        <dbReference type="EMBL" id="KAL2348428.1"/>
    </source>
</evidence>
<proteinExistence type="predicted"/>
<dbReference type="Pfam" id="PF13976">
    <property type="entry name" value="gag_pre-integrs"/>
    <property type="match status" value="1"/>
</dbReference>
<dbReference type="SUPFAM" id="SSF53098">
    <property type="entry name" value="Ribonuclease H-like"/>
    <property type="match status" value="1"/>
</dbReference>
<evidence type="ECO:0000313" key="3">
    <source>
        <dbReference type="Proteomes" id="UP001603857"/>
    </source>
</evidence>
<organism evidence="2 3">
    <name type="scientific">Flemingia macrophylla</name>
    <dbReference type="NCBI Taxonomy" id="520843"/>
    <lineage>
        <taxon>Eukaryota</taxon>
        <taxon>Viridiplantae</taxon>
        <taxon>Streptophyta</taxon>
        <taxon>Embryophyta</taxon>
        <taxon>Tracheophyta</taxon>
        <taxon>Spermatophyta</taxon>
        <taxon>Magnoliopsida</taxon>
        <taxon>eudicotyledons</taxon>
        <taxon>Gunneridae</taxon>
        <taxon>Pentapetalae</taxon>
        <taxon>rosids</taxon>
        <taxon>fabids</taxon>
        <taxon>Fabales</taxon>
        <taxon>Fabaceae</taxon>
        <taxon>Papilionoideae</taxon>
        <taxon>50 kb inversion clade</taxon>
        <taxon>NPAAA clade</taxon>
        <taxon>indigoferoid/millettioid clade</taxon>
        <taxon>Phaseoleae</taxon>
        <taxon>Flemingia</taxon>
    </lineage>
</organism>
<dbReference type="InterPro" id="IPR025724">
    <property type="entry name" value="GAG-pre-integrase_dom"/>
</dbReference>
<dbReference type="PANTHER" id="PTHR42648">
    <property type="entry name" value="TRANSPOSASE, PUTATIVE-RELATED"/>
    <property type="match status" value="1"/>
</dbReference>
<protein>
    <recommendedName>
        <fullName evidence="1">Integrase catalytic domain-containing protein</fullName>
    </recommendedName>
</protein>
<comment type="caution">
    <text evidence="2">The sequence shown here is derived from an EMBL/GenBank/DDBJ whole genome shotgun (WGS) entry which is preliminary data.</text>
</comment>
<dbReference type="Proteomes" id="UP001603857">
    <property type="component" value="Unassembled WGS sequence"/>
</dbReference>
<feature type="domain" description="Integrase catalytic" evidence="1">
    <location>
        <begin position="127"/>
        <end position="258"/>
    </location>
</feature>
<reference evidence="2 3" key="1">
    <citation type="submission" date="2024-08" db="EMBL/GenBank/DDBJ databases">
        <title>Insights into the chromosomal genome structure of Flemingia macrophylla.</title>
        <authorList>
            <person name="Ding Y."/>
            <person name="Zhao Y."/>
            <person name="Bi W."/>
            <person name="Wu M."/>
            <person name="Zhao G."/>
            <person name="Gong Y."/>
            <person name="Li W."/>
            <person name="Zhang P."/>
        </authorList>
    </citation>
    <scope>NUCLEOTIDE SEQUENCE [LARGE SCALE GENOMIC DNA]</scope>
    <source>
        <strain evidence="2">DYQJB</strain>
        <tissue evidence="2">Leaf</tissue>
    </source>
</reference>
<evidence type="ECO:0000259" key="1">
    <source>
        <dbReference type="PROSITE" id="PS50994"/>
    </source>
</evidence>
<dbReference type="AlphaFoldDB" id="A0ABD1NKP3"/>
<dbReference type="PROSITE" id="PS50994">
    <property type="entry name" value="INTEGRASE"/>
    <property type="match status" value="1"/>
</dbReference>
<dbReference type="PANTHER" id="PTHR42648:SF26">
    <property type="entry name" value="INTEGRASE CATALYTIC DOMAIN-CONTAINING PROTEIN"/>
    <property type="match status" value="1"/>
</dbReference>
<dbReference type="Pfam" id="PF00665">
    <property type="entry name" value="rve"/>
    <property type="match status" value="1"/>
</dbReference>
<dbReference type="InterPro" id="IPR039537">
    <property type="entry name" value="Retrotran_Ty1/copia-like"/>
</dbReference>
<keyword evidence="3" id="KW-1185">Reference proteome</keyword>
<dbReference type="Gene3D" id="3.30.420.10">
    <property type="entry name" value="Ribonuclease H-like superfamily/Ribonuclease H"/>
    <property type="match status" value="1"/>
</dbReference>
<dbReference type="EMBL" id="JBGMDY010000001">
    <property type="protein sequence ID" value="KAL2348428.1"/>
    <property type="molecule type" value="Genomic_DNA"/>
</dbReference>
<name>A0ABD1NKP3_9FABA</name>
<sequence length="258" mass="28829">MVKGTNEILVHGVIGADGLYSFPNLKLHQPFVLLSSSAEPCSDSAELSSSSKAIFNFNDVNKVSNVVLPPNSHSLWHSRLGHPNSYVLKLVLNHCKVPSSNNNVNEFCSSCCVGKSHRLPSSVSRTIYSAPLELIFTDMWGPSHISSHSGHVYYVSFIDAYSRFTWIYPLKSKVETLSVFQQFKAMVELQLNSKIKSVQSDWGGEFRPFTALLNNHGITHRSICPHTHHQNGVVERKHRHIVDLGLTLLHHASLLFAF</sequence>
<dbReference type="InterPro" id="IPR012337">
    <property type="entry name" value="RNaseH-like_sf"/>
</dbReference>
<gene>
    <name evidence="2" type="ORF">Fmac_002428</name>
</gene>